<accession>A0ABV1W3X8</accession>
<evidence type="ECO:0000313" key="1">
    <source>
        <dbReference type="EMBL" id="MER6978889.1"/>
    </source>
</evidence>
<dbReference type="Gene3D" id="2.60.120.700">
    <property type="entry name" value="Peptidase G1"/>
    <property type="match status" value="1"/>
</dbReference>
<organism evidence="1 2">
    <name type="scientific">Streptomyces carpinensis</name>
    <dbReference type="NCBI Taxonomy" id="66369"/>
    <lineage>
        <taxon>Bacteria</taxon>
        <taxon>Bacillati</taxon>
        <taxon>Actinomycetota</taxon>
        <taxon>Actinomycetes</taxon>
        <taxon>Kitasatosporales</taxon>
        <taxon>Streptomycetaceae</taxon>
        <taxon>Streptomyces</taxon>
    </lineage>
</organism>
<name>A0ABV1W3X8_9ACTN</name>
<proteinExistence type="predicted"/>
<dbReference type="InterPro" id="IPR013320">
    <property type="entry name" value="ConA-like_dom_sf"/>
</dbReference>
<protein>
    <submittedName>
        <fullName evidence="1">G1 family glutamic endopeptidase</fullName>
    </submittedName>
</protein>
<dbReference type="InterPro" id="IPR000250">
    <property type="entry name" value="Peptidase_G1"/>
</dbReference>
<sequence length="277" mass="29826">MSKRTQVKNRQEEVDVQQPRIETIRSKPDLHKAVTPALNTLIEPEFVELQAPLIPPRTAANANNWSGSYATHPPDGFTMIVNASWVVPNVVETAGGLIGQPLATWIGLDNTEVPQVAFSAGVSITSMGYGGTYYPFYQWGSYRQVLSNLGVGAGDTVHVWAMNKLNGGNTVRLLFANVTTGAYWFGDITTPLVLIGATAEWVVSSTSASIYGIPRYGQVLFGGAWCTDLPPDPPDPNKPPPPIVEPAHDMTMIDGQGKEISVGQYIGCKVVQCLSLA</sequence>
<dbReference type="SUPFAM" id="SSF49899">
    <property type="entry name" value="Concanavalin A-like lectins/glucanases"/>
    <property type="match status" value="1"/>
</dbReference>
<dbReference type="Proteomes" id="UP001458415">
    <property type="component" value="Unassembled WGS sequence"/>
</dbReference>
<gene>
    <name evidence="1" type="ORF">ABT317_18270</name>
</gene>
<keyword evidence="2" id="KW-1185">Reference proteome</keyword>
<comment type="caution">
    <text evidence="1">The sequence shown here is derived from an EMBL/GenBank/DDBJ whole genome shotgun (WGS) entry which is preliminary data.</text>
</comment>
<dbReference type="Pfam" id="PF01828">
    <property type="entry name" value="Peptidase_A4"/>
    <property type="match status" value="1"/>
</dbReference>
<dbReference type="EMBL" id="JBEPCU010000290">
    <property type="protein sequence ID" value="MER6978889.1"/>
    <property type="molecule type" value="Genomic_DNA"/>
</dbReference>
<dbReference type="InterPro" id="IPR038656">
    <property type="entry name" value="Peptidase_G1_sf"/>
</dbReference>
<reference evidence="1 2" key="1">
    <citation type="submission" date="2024-06" db="EMBL/GenBank/DDBJ databases">
        <title>The Natural Products Discovery Center: Release of the First 8490 Sequenced Strains for Exploring Actinobacteria Biosynthetic Diversity.</title>
        <authorList>
            <person name="Kalkreuter E."/>
            <person name="Kautsar S.A."/>
            <person name="Yang D."/>
            <person name="Bader C.D."/>
            <person name="Teijaro C.N."/>
            <person name="Fluegel L."/>
            <person name="Davis C.M."/>
            <person name="Simpson J.R."/>
            <person name="Lauterbach L."/>
            <person name="Steele A.D."/>
            <person name="Gui C."/>
            <person name="Meng S."/>
            <person name="Li G."/>
            <person name="Viehrig K."/>
            <person name="Ye F."/>
            <person name="Su P."/>
            <person name="Kiefer A.F."/>
            <person name="Nichols A."/>
            <person name="Cepeda A.J."/>
            <person name="Yan W."/>
            <person name="Fan B."/>
            <person name="Jiang Y."/>
            <person name="Adhikari A."/>
            <person name="Zheng C.-J."/>
            <person name="Schuster L."/>
            <person name="Cowan T.M."/>
            <person name="Smanski M.J."/>
            <person name="Chevrette M.G."/>
            <person name="De Carvalho L.P.S."/>
            <person name="Shen B."/>
        </authorList>
    </citation>
    <scope>NUCLEOTIDE SEQUENCE [LARGE SCALE GENOMIC DNA]</scope>
    <source>
        <strain evidence="1 2">NPDC000634</strain>
    </source>
</reference>
<evidence type="ECO:0000313" key="2">
    <source>
        <dbReference type="Proteomes" id="UP001458415"/>
    </source>
</evidence>
<dbReference type="PANTHER" id="PTHR37536:SF1">
    <property type="entry name" value="ASPERGILLOPEPSIN, PUTAITVE (AFU_ORTHOLOGUE AFUA_7G01200)"/>
    <property type="match status" value="1"/>
</dbReference>
<dbReference type="PANTHER" id="PTHR37536">
    <property type="entry name" value="PUTATIVE (AFU_ORTHOLOGUE AFUA_3G02970)-RELATED"/>
    <property type="match status" value="1"/>
</dbReference>